<evidence type="ECO:0008006" key="3">
    <source>
        <dbReference type="Google" id="ProtNLM"/>
    </source>
</evidence>
<dbReference type="Proteomes" id="UP000317122">
    <property type="component" value="Unassembled WGS sequence"/>
</dbReference>
<evidence type="ECO:0000313" key="1">
    <source>
        <dbReference type="EMBL" id="TWI39141.1"/>
    </source>
</evidence>
<dbReference type="Gene3D" id="3.30.420.240">
    <property type="match status" value="1"/>
</dbReference>
<dbReference type="AlphaFoldDB" id="A0A562P458"/>
<sequence>MKTLLDALDDPKLFAPWFKNKATWTAWRAFLAALFGLPMSEAELAIFTACTARPNAPTAAAKEAWLIIGRRGGKSFIMALCAVFLACFRDYRAFLTPGERATILVIAADRKQARVIMRYVRGLLTGVPALKKMIEREAQESFDLTNSTTIEVATANFRTVRGYTLAAALADEVAFWRSDDSASPDKEVLDALRPAMLTIPDAMMLCASSPYSRRGVLWDARQRHYGHDAAPLVWQASTRTMNPSVPQKEIDKKYEEDPAVAAAEYGAEFRSDLQAFVDREAVIACVDHGVRERPFERQWEYVGFVDTSGAGADAFSVAIAHRENKTAILDVVREVVPPFSPEAVTEEFALLLKSYRITRVFGDRYAGEYPRELFRNKGVNYELSNKSRTDIYRDTLPHINSQSIALLDDKKLINQLIGLERRTRVGGKDLIDHAPGAHDDLCNAACGALDKAWDGGDGRLPERFYGARPQPTFSDPLAAFR</sequence>
<evidence type="ECO:0000313" key="2">
    <source>
        <dbReference type="Proteomes" id="UP000317122"/>
    </source>
</evidence>
<organism evidence="1 2">
    <name type="scientific">Mesorhizobium tianshanense</name>
    <dbReference type="NCBI Taxonomy" id="39844"/>
    <lineage>
        <taxon>Bacteria</taxon>
        <taxon>Pseudomonadati</taxon>
        <taxon>Pseudomonadota</taxon>
        <taxon>Alphaproteobacteria</taxon>
        <taxon>Hyphomicrobiales</taxon>
        <taxon>Phyllobacteriaceae</taxon>
        <taxon>Mesorhizobium</taxon>
    </lineage>
</organism>
<dbReference type="EMBL" id="VLKT01000010">
    <property type="protein sequence ID" value="TWI39141.1"/>
    <property type="molecule type" value="Genomic_DNA"/>
</dbReference>
<dbReference type="InterPro" id="IPR027417">
    <property type="entry name" value="P-loop_NTPase"/>
</dbReference>
<accession>A0A562P458</accession>
<proteinExistence type="predicted"/>
<dbReference type="RefSeq" id="WP_145716366.1">
    <property type="nucleotide sequence ID" value="NZ_BSPF01000131.1"/>
</dbReference>
<name>A0A562P458_9HYPH</name>
<protein>
    <recommendedName>
        <fullName evidence="3">Phage terminase large subunit-like protein</fullName>
    </recommendedName>
</protein>
<reference evidence="1 2" key="1">
    <citation type="journal article" date="2015" name="Stand. Genomic Sci.">
        <title>Genomic Encyclopedia of Bacterial and Archaeal Type Strains, Phase III: the genomes of soil and plant-associated and newly described type strains.</title>
        <authorList>
            <person name="Whitman W.B."/>
            <person name="Woyke T."/>
            <person name="Klenk H.P."/>
            <person name="Zhou Y."/>
            <person name="Lilburn T.G."/>
            <person name="Beck B.J."/>
            <person name="De Vos P."/>
            <person name="Vandamme P."/>
            <person name="Eisen J.A."/>
            <person name="Garrity G."/>
            <person name="Hugenholtz P."/>
            <person name="Kyrpides N.C."/>
        </authorList>
    </citation>
    <scope>NUCLEOTIDE SEQUENCE [LARGE SCALE GENOMIC DNA]</scope>
    <source>
        <strain evidence="1 2">CGMCC 1.2546</strain>
    </source>
</reference>
<comment type="caution">
    <text evidence="1">The sequence shown here is derived from an EMBL/GenBank/DDBJ whole genome shotgun (WGS) entry which is preliminary data.</text>
</comment>
<dbReference type="Gene3D" id="3.40.50.300">
    <property type="entry name" value="P-loop containing nucleotide triphosphate hydrolases"/>
    <property type="match status" value="1"/>
</dbReference>
<dbReference type="OrthoDB" id="280696at2"/>
<gene>
    <name evidence="1" type="ORF">IQ26_01990</name>
</gene>
<keyword evidence="2" id="KW-1185">Reference proteome</keyword>